<name>A0A4Y2MAS6_ARAVE</name>
<evidence type="ECO:0000313" key="3">
    <source>
        <dbReference type="Proteomes" id="UP000499080"/>
    </source>
</evidence>
<dbReference type="Proteomes" id="UP000499080">
    <property type="component" value="Unassembled WGS sequence"/>
</dbReference>
<dbReference type="EMBL" id="BGPR01007004">
    <property type="protein sequence ID" value="GBN23500.1"/>
    <property type="molecule type" value="Genomic_DNA"/>
</dbReference>
<sequence>MEPVIGQAQRFKDYQSEMSNHVGYLSVIRTKYGNRPIPAPMRADMDDSARTLKRITVNDILRDNGYGSNGDSSDTDSNIDDNYSVCNDKNIGMITNLKNCEMSNSNNGMRSDDSKLCNTVTNLVNDTRGENSQMDMNIEYPKVTNTEGLNSNGVYDDSINGIHNGIGNSLSSESINVHKSSNNVNRIVYTVHANDIHNSRIVNNCIVYDVPNGEITAADADSQVMNVVPQNVSSNPNSTNENDDRFQVQGAQAW</sequence>
<protein>
    <submittedName>
        <fullName evidence="2">Uncharacterized protein</fullName>
    </submittedName>
</protein>
<organism evidence="2 3">
    <name type="scientific">Araneus ventricosus</name>
    <name type="common">Orbweaver spider</name>
    <name type="synonym">Epeira ventricosa</name>
    <dbReference type="NCBI Taxonomy" id="182803"/>
    <lineage>
        <taxon>Eukaryota</taxon>
        <taxon>Metazoa</taxon>
        <taxon>Ecdysozoa</taxon>
        <taxon>Arthropoda</taxon>
        <taxon>Chelicerata</taxon>
        <taxon>Arachnida</taxon>
        <taxon>Araneae</taxon>
        <taxon>Araneomorphae</taxon>
        <taxon>Entelegynae</taxon>
        <taxon>Araneoidea</taxon>
        <taxon>Araneidae</taxon>
        <taxon>Araneus</taxon>
    </lineage>
</organism>
<accession>A0A4Y2MAS6</accession>
<dbReference type="AlphaFoldDB" id="A0A4Y2MAS6"/>
<proteinExistence type="predicted"/>
<feature type="region of interest" description="Disordered" evidence="1">
    <location>
        <begin position="230"/>
        <end position="254"/>
    </location>
</feature>
<evidence type="ECO:0000313" key="2">
    <source>
        <dbReference type="EMBL" id="GBN23500.1"/>
    </source>
</evidence>
<comment type="caution">
    <text evidence="2">The sequence shown here is derived from an EMBL/GenBank/DDBJ whole genome shotgun (WGS) entry which is preliminary data.</text>
</comment>
<keyword evidence="3" id="KW-1185">Reference proteome</keyword>
<gene>
    <name evidence="2" type="ORF">AVEN_152546_1</name>
</gene>
<evidence type="ECO:0000256" key="1">
    <source>
        <dbReference type="SAM" id="MobiDB-lite"/>
    </source>
</evidence>
<reference evidence="2 3" key="1">
    <citation type="journal article" date="2019" name="Sci. Rep.">
        <title>Orb-weaving spider Araneus ventricosus genome elucidates the spidroin gene catalogue.</title>
        <authorList>
            <person name="Kono N."/>
            <person name="Nakamura H."/>
            <person name="Ohtoshi R."/>
            <person name="Moran D.A.P."/>
            <person name="Shinohara A."/>
            <person name="Yoshida Y."/>
            <person name="Fujiwara M."/>
            <person name="Mori M."/>
            <person name="Tomita M."/>
            <person name="Arakawa K."/>
        </authorList>
    </citation>
    <scope>NUCLEOTIDE SEQUENCE [LARGE SCALE GENOMIC DNA]</scope>
</reference>